<reference evidence="2" key="1">
    <citation type="submission" date="2023-03" db="EMBL/GenBank/DDBJ databases">
        <title>Andean soil-derived lignocellulolytic bacterial consortium as a source of novel taxa and putative plastic-active enzymes.</title>
        <authorList>
            <person name="Diaz-Garcia L."/>
            <person name="Chuvochina M."/>
            <person name="Feuerriegel G."/>
            <person name="Bunk B."/>
            <person name="Sproer C."/>
            <person name="Streit W.R."/>
            <person name="Rodriguez L.M."/>
            <person name="Overmann J."/>
            <person name="Jimenez D.J."/>
        </authorList>
    </citation>
    <scope>NUCLEOTIDE SEQUENCE</scope>
    <source>
        <strain evidence="2">MAG 26</strain>
    </source>
</reference>
<dbReference type="PROSITE" id="PS51257">
    <property type="entry name" value="PROKAR_LIPOPROTEIN"/>
    <property type="match status" value="1"/>
</dbReference>
<gene>
    <name evidence="2" type="ORF">P0Y56_12290</name>
</gene>
<dbReference type="Pfam" id="PF13590">
    <property type="entry name" value="DUF4136"/>
    <property type="match status" value="1"/>
</dbReference>
<dbReference type="EMBL" id="CP119316">
    <property type="protein sequence ID" value="WEK45803.1"/>
    <property type="molecule type" value="Genomic_DNA"/>
</dbReference>
<evidence type="ECO:0000259" key="1">
    <source>
        <dbReference type="Pfam" id="PF13590"/>
    </source>
</evidence>
<dbReference type="Proteomes" id="UP001218362">
    <property type="component" value="Chromosome"/>
</dbReference>
<feature type="domain" description="DUF4136" evidence="1">
    <location>
        <begin position="57"/>
        <end position="189"/>
    </location>
</feature>
<evidence type="ECO:0000313" key="2">
    <source>
        <dbReference type="EMBL" id="WEK45803.1"/>
    </source>
</evidence>
<evidence type="ECO:0000313" key="3">
    <source>
        <dbReference type="Proteomes" id="UP001218362"/>
    </source>
</evidence>
<dbReference type="KEGG" id="acob:P0Y56_12290"/>
<sequence length="198" mass="20387">MTPLRRALPLFAALALAGCVAPIGPVEVTRFLQPAALPQLGHGTIAIESAPGTDPGSLELENYKAAIARELVRLGYRPVADGAGDQVALVRVERRTYQPDRERGPVSVGVGGSAGSYGSGVGLGVGIDLSGGPKAQTVTKLGVMIQDRTSGQTIWEGRAGFTVQADAPLATTSLGAPKMAAALFQDFPGRNGETIQVK</sequence>
<protein>
    <submittedName>
        <fullName evidence="2">DUF4136 domain-containing protein</fullName>
    </submittedName>
</protein>
<proteinExistence type="predicted"/>
<accession>A0AAJ6BNM7</accession>
<organism evidence="2 3">
    <name type="scientific">Candidatus Andeanibacterium colombiense</name>
    <dbReference type="NCBI Taxonomy" id="3121345"/>
    <lineage>
        <taxon>Bacteria</taxon>
        <taxon>Pseudomonadati</taxon>
        <taxon>Pseudomonadota</taxon>
        <taxon>Alphaproteobacteria</taxon>
        <taxon>Sphingomonadales</taxon>
        <taxon>Sphingomonadaceae</taxon>
        <taxon>Candidatus Andeanibacterium</taxon>
    </lineage>
</organism>
<dbReference type="InterPro" id="IPR025411">
    <property type="entry name" value="DUF4136"/>
</dbReference>
<name>A0AAJ6BNM7_9SPHN</name>
<dbReference type="AlphaFoldDB" id="A0AAJ6BNM7"/>